<dbReference type="Gene3D" id="3.40.50.150">
    <property type="entry name" value="Vaccinia Virus protein VP39"/>
    <property type="match status" value="1"/>
</dbReference>
<keyword evidence="5" id="KW-0963">Cytoplasm</keyword>
<accession>A0A8T0ED97</accession>
<organism evidence="9 10">
    <name type="scientific">Argiope bruennichi</name>
    <name type="common">Wasp spider</name>
    <name type="synonym">Aranea bruennichi</name>
    <dbReference type="NCBI Taxonomy" id="94029"/>
    <lineage>
        <taxon>Eukaryota</taxon>
        <taxon>Metazoa</taxon>
        <taxon>Ecdysozoa</taxon>
        <taxon>Arthropoda</taxon>
        <taxon>Chelicerata</taxon>
        <taxon>Arachnida</taxon>
        <taxon>Araneae</taxon>
        <taxon>Araneomorphae</taxon>
        <taxon>Entelegynae</taxon>
        <taxon>Araneoidea</taxon>
        <taxon>Araneidae</taxon>
        <taxon>Argiope</taxon>
    </lineage>
</organism>
<keyword evidence="8" id="KW-0539">Nucleus</keyword>
<dbReference type="InterPro" id="IPR025800">
    <property type="entry name" value="CaM-Lys-N-MeTrfase"/>
</dbReference>
<dbReference type="GO" id="GO:0032259">
    <property type="term" value="P:methylation"/>
    <property type="evidence" value="ECO:0007669"/>
    <property type="project" value="UniProtKB-KW"/>
</dbReference>
<evidence type="ECO:0000256" key="6">
    <source>
        <dbReference type="ARBA" id="ARBA00022603"/>
    </source>
</evidence>
<dbReference type="EC" id="2.1.1.60" evidence="3"/>
<name>A0A8T0ED97_ARGBR</name>
<dbReference type="CDD" id="cd02440">
    <property type="entry name" value="AdoMet_MTases"/>
    <property type="match status" value="1"/>
</dbReference>
<protein>
    <recommendedName>
        <fullName evidence="4">Calmodulin-lysine N-methyltransferase</fullName>
        <ecNumber evidence="3">2.1.1.60</ecNumber>
    </recommendedName>
</protein>
<proteinExistence type="predicted"/>
<evidence type="ECO:0000313" key="10">
    <source>
        <dbReference type="Proteomes" id="UP000807504"/>
    </source>
</evidence>
<reference evidence="9" key="1">
    <citation type="journal article" date="2020" name="bioRxiv">
        <title>Chromosome-level reference genome of the European wasp spider Argiope bruennichi: a resource for studies on range expansion and evolutionary adaptation.</title>
        <authorList>
            <person name="Sheffer M.M."/>
            <person name="Hoppe A."/>
            <person name="Krehenwinkel H."/>
            <person name="Uhl G."/>
            <person name="Kuss A.W."/>
            <person name="Jensen L."/>
            <person name="Jensen C."/>
            <person name="Gillespie R.G."/>
            <person name="Hoff K.J."/>
            <person name="Prost S."/>
        </authorList>
    </citation>
    <scope>NUCLEOTIDE SEQUENCE</scope>
</reference>
<evidence type="ECO:0000256" key="8">
    <source>
        <dbReference type="ARBA" id="ARBA00023242"/>
    </source>
</evidence>
<evidence type="ECO:0000256" key="1">
    <source>
        <dbReference type="ARBA" id="ARBA00004123"/>
    </source>
</evidence>
<dbReference type="InterPro" id="IPR029063">
    <property type="entry name" value="SAM-dependent_MTases_sf"/>
</dbReference>
<dbReference type="Proteomes" id="UP000807504">
    <property type="component" value="Unassembled WGS sequence"/>
</dbReference>
<dbReference type="PANTHER" id="PTHR13539">
    <property type="entry name" value="CALMODULIN-LYSINE N-METHYLTRANSFERASE"/>
    <property type="match status" value="1"/>
</dbReference>
<dbReference type="GO" id="GO:0018025">
    <property type="term" value="F:calmodulin-lysine N-methyltransferase activity"/>
    <property type="evidence" value="ECO:0007669"/>
    <property type="project" value="UniProtKB-EC"/>
</dbReference>
<dbReference type="GO" id="GO:0005737">
    <property type="term" value="C:cytoplasm"/>
    <property type="evidence" value="ECO:0007669"/>
    <property type="project" value="UniProtKB-SubCell"/>
</dbReference>
<evidence type="ECO:0000256" key="2">
    <source>
        <dbReference type="ARBA" id="ARBA00004496"/>
    </source>
</evidence>
<dbReference type="GO" id="GO:0005634">
    <property type="term" value="C:nucleus"/>
    <property type="evidence" value="ECO:0007669"/>
    <property type="project" value="UniProtKB-SubCell"/>
</dbReference>
<dbReference type="Pfam" id="PF10294">
    <property type="entry name" value="Methyltransf_16"/>
    <property type="match status" value="1"/>
</dbReference>
<gene>
    <name evidence="9" type="ORF">HNY73_021234</name>
</gene>
<evidence type="ECO:0000256" key="3">
    <source>
        <dbReference type="ARBA" id="ARBA00011914"/>
    </source>
</evidence>
<keyword evidence="6" id="KW-0489">Methyltransferase</keyword>
<evidence type="ECO:0000256" key="4">
    <source>
        <dbReference type="ARBA" id="ARBA00020594"/>
    </source>
</evidence>
<comment type="subcellular location">
    <subcellularLocation>
        <location evidence="2">Cytoplasm</location>
    </subcellularLocation>
    <subcellularLocation>
        <location evidence="1">Nucleus</location>
    </subcellularLocation>
</comment>
<comment type="caution">
    <text evidence="9">The sequence shown here is derived from an EMBL/GenBank/DDBJ whole genome shotgun (WGS) entry which is preliminary data.</text>
</comment>
<dbReference type="InterPro" id="IPR019410">
    <property type="entry name" value="Methyltransf_16"/>
</dbReference>
<evidence type="ECO:0000256" key="5">
    <source>
        <dbReference type="ARBA" id="ARBA00022490"/>
    </source>
</evidence>
<sequence>MAVDYRHERLKSLSNNKDSELSIAKMRWKMLARALQEGKVQDSLSYPCSVRQFTTFGLIHMLPTDDIENDNGKDRWLQCSCLEEPRLKLKIRLLSGRITCDELKGFDNTGNVCIWPSEEVLTYYCMKNKELFGGNSVCELGGGMACLSGLAIAATAGAKEVFVTDGNMRCVENVKCIIEQNRQYFGATHVVSRLLRWDVVEDLADLKSRFDVVICADCLYYDDGRHALAETIWKILKVDGVAVILSPTRGKTFQYFVDIVEKDFMVERLMAYDTHVWELNCRLKEAKSSVYDEDLHYPQMLILRKF</sequence>
<keyword evidence="7" id="KW-0808">Transferase</keyword>
<keyword evidence="10" id="KW-1185">Reference proteome</keyword>
<dbReference type="EMBL" id="JABXBU010002230">
    <property type="protein sequence ID" value="KAF8768411.1"/>
    <property type="molecule type" value="Genomic_DNA"/>
</dbReference>
<evidence type="ECO:0000256" key="7">
    <source>
        <dbReference type="ARBA" id="ARBA00022679"/>
    </source>
</evidence>
<dbReference type="PANTHER" id="PTHR13539:SF3">
    <property type="entry name" value="CALMODULIN-LYSINE N-METHYLTRANSFERASE"/>
    <property type="match status" value="1"/>
</dbReference>
<reference evidence="9" key="2">
    <citation type="submission" date="2020-06" db="EMBL/GenBank/DDBJ databases">
        <authorList>
            <person name="Sheffer M."/>
        </authorList>
    </citation>
    <scope>NUCLEOTIDE SEQUENCE</scope>
</reference>
<dbReference type="SUPFAM" id="SSF53335">
    <property type="entry name" value="S-adenosyl-L-methionine-dependent methyltransferases"/>
    <property type="match status" value="1"/>
</dbReference>
<evidence type="ECO:0000313" key="9">
    <source>
        <dbReference type="EMBL" id="KAF8768411.1"/>
    </source>
</evidence>
<dbReference type="AlphaFoldDB" id="A0A8T0ED97"/>